<dbReference type="Proteomes" id="UP000654604">
    <property type="component" value="Unassembled WGS sequence"/>
</dbReference>
<reference evidence="2 3" key="1">
    <citation type="submission" date="2020-10" db="EMBL/GenBank/DDBJ databases">
        <authorList>
            <person name="Castelo-Branco R."/>
            <person name="Eusebio N."/>
            <person name="Adriana R."/>
            <person name="Vieira A."/>
            <person name="Brugerolle De Fraissinette N."/>
            <person name="Rezende De Castro R."/>
            <person name="Schneider M.P."/>
            <person name="Vasconcelos V."/>
            <person name="Leao P.N."/>
        </authorList>
    </citation>
    <scope>NUCLEOTIDE SEQUENCE [LARGE SCALE GENOMIC DNA]</scope>
    <source>
        <strain evidence="2 3">LEGE 03274</strain>
    </source>
</reference>
<gene>
    <name evidence="2" type="ORF">IQ215_00645</name>
</gene>
<proteinExistence type="predicted"/>
<keyword evidence="1" id="KW-0812">Transmembrane</keyword>
<dbReference type="EMBL" id="JADEWC010000001">
    <property type="protein sequence ID" value="MBE9221194.1"/>
    <property type="molecule type" value="Genomic_DNA"/>
</dbReference>
<protein>
    <submittedName>
        <fullName evidence="2">DUF948 domain-containing protein</fullName>
    </submittedName>
</protein>
<organism evidence="2 3">
    <name type="scientific">Cyanobacterium stanieri LEGE 03274</name>
    <dbReference type="NCBI Taxonomy" id="1828756"/>
    <lineage>
        <taxon>Bacteria</taxon>
        <taxon>Bacillati</taxon>
        <taxon>Cyanobacteriota</taxon>
        <taxon>Cyanophyceae</taxon>
        <taxon>Oscillatoriophycideae</taxon>
        <taxon>Chroococcales</taxon>
        <taxon>Geminocystaceae</taxon>
        <taxon>Cyanobacterium</taxon>
    </lineage>
</organism>
<dbReference type="Gene3D" id="1.20.1480.30">
    <property type="entry name" value="Designed four-helix bundle protein"/>
    <property type="match status" value="1"/>
</dbReference>
<comment type="caution">
    <text evidence="2">The sequence shown here is derived from an EMBL/GenBank/DDBJ whole genome shotgun (WGS) entry which is preliminary data.</text>
</comment>
<keyword evidence="1" id="KW-0472">Membrane</keyword>
<sequence length="130" mass="14202">MNNPIIWLGLSFALVALSLTAVLIALIPVAQQLTNTARSAEKLLDTLNKEFPDTIESLKATNHEITQLTGEVKQGVKSVSSVSKQIDNNLNEAKKQINNVQVKSKSIWAGLKAGVKTWQNYSSLPEDQDS</sequence>
<evidence type="ECO:0000313" key="3">
    <source>
        <dbReference type="Proteomes" id="UP000654604"/>
    </source>
</evidence>
<dbReference type="RefSeq" id="WP_193799392.1">
    <property type="nucleotide sequence ID" value="NZ_JADEWC010000001.1"/>
</dbReference>
<keyword evidence="3" id="KW-1185">Reference proteome</keyword>
<name>A0ABR9V2Z8_9CHRO</name>
<accession>A0ABR9V2Z8</accession>
<keyword evidence="1" id="KW-1133">Transmembrane helix</keyword>
<evidence type="ECO:0000313" key="2">
    <source>
        <dbReference type="EMBL" id="MBE9221194.1"/>
    </source>
</evidence>
<evidence type="ECO:0000256" key="1">
    <source>
        <dbReference type="SAM" id="Phobius"/>
    </source>
</evidence>
<feature type="transmembrane region" description="Helical" evidence="1">
    <location>
        <begin position="6"/>
        <end position="29"/>
    </location>
</feature>